<dbReference type="InterPro" id="IPR036291">
    <property type="entry name" value="NAD(P)-bd_dom_sf"/>
</dbReference>
<sequence>MAYIEKVAIIGAGGRVGGAFAKELLRSGKHTVTAMTRKGSKSVLPEGVQVAEVDYDDNSALTSTLKGQQFLIITLSVTAPGDLHGRIVKAAGEAGVPYVMPNMYGSDIQNPAIMNESLNGKMYKERFADFEGVDTSWVALVCGFWYEWSLALKKPFFGFDIEDRSVTFYDDGKTRIDVSTWDQCGRAIAALLSLPESGASPCVADWKNKPLYINSFKVSQRDMLDSLHRVLGTTDENWTIDFEPTDQRVKRGLEDWKKGNRLGFATASYARVMYPNGDGDFGSKWGTSNELLGLPKEDLDEATKRVVKMVENGWSPF</sequence>
<comment type="similarity">
    <text evidence="1">Belongs to the NmrA-type oxidoreductase family. Isoflavone reductase subfamily.</text>
</comment>
<evidence type="ECO:0000313" key="6">
    <source>
        <dbReference type="Proteomes" id="UP000799750"/>
    </source>
</evidence>
<organism evidence="5 6">
    <name type="scientific">Lophium mytilinum</name>
    <dbReference type="NCBI Taxonomy" id="390894"/>
    <lineage>
        <taxon>Eukaryota</taxon>
        <taxon>Fungi</taxon>
        <taxon>Dikarya</taxon>
        <taxon>Ascomycota</taxon>
        <taxon>Pezizomycotina</taxon>
        <taxon>Dothideomycetes</taxon>
        <taxon>Pleosporomycetidae</taxon>
        <taxon>Mytilinidiales</taxon>
        <taxon>Mytilinidiaceae</taxon>
        <taxon>Lophium</taxon>
    </lineage>
</organism>
<dbReference type="InterPro" id="IPR045312">
    <property type="entry name" value="PCBER-like"/>
</dbReference>
<dbReference type="Gene3D" id="3.40.50.720">
    <property type="entry name" value="NAD(P)-binding Rossmann-like Domain"/>
    <property type="match status" value="1"/>
</dbReference>
<dbReference type="OrthoDB" id="419598at2759"/>
<keyword evidence="2" id="KW-0521">NADP</keyword>
<dbReference type="Pfam" id="PF13460">
    <property type="entry name" value="NAD_binding_10"/>
    <property type="match status" value="1"/>
</dbReference>
<dbReference type="EMBL" id="MU004194">
    <property type="protein sequence ID" value="KAF2492505.1"/>
    <property type="molecule type" value="Genomic_DNA"/>
</dbReference>
<name>A0A6A6QJG1_9PEZI</name>
<dbReference type="InterPro" id="IPR051609">
    <property type="entry name" value="NmrA/Isoflavone_reductase-like"/>
</dbReference>
<dbReference type="SUPFAM" id="SSF51735">
    <property type="entry name" value="NAD(P)-binding Rossmann-fold domains"/>
    <property type="match status" value="1"/>
</dbReference>
<gene>
    <name evidence="5" type="ORF">BU16DRAFT_574462</name>
</gene>
<evidence type="ECO:0000256" key="2">
    <source>
        <dbReference type="ARBA" id="ARBA00022857"/>
    </source>
</evidence>
<evidence type="ECO:0000256" key="1">
    <source>
        <dbReference type="ARBA" id="ARBA00005725"/>
    </source>
</evidence>
<dbReference type="InterPro" id="IPR016040">
    <property type="entry name" value="NAD(P)-bd_dom"/>
</dbReference>
<proteinExistence type="inferred from homology"/>
<dbReference type="CDD" id="cd05259">
    <property type="entry name" value="PCBER_SDR_a"/>
    <property type="match status" value="1"/>
</dbReference>
<dbReference type="PANTHER" id="PTHR47706">
    <property type="entry name" value="NMRA-LIKE FAMILY PROTEIN"/>
    <property type="match status" value="1"/>
</dbReference>
<dbReference type="PANTHER" id="PTHR47706:SF7">
    <property type="entry name" value="CIPA-LIKE, PUTATIVE (AFU_ORTHOLOGUE AFUA_1G01630)-RELATED"/>
    <property type="match status" value="1"/>
</dbReference>
<keyword evidence="3" id="KW-0560">Oxidoreductase</keyword>
<reference evidence="5" key="1">
    <citation type="journal article" date="2020" name="Stud. Mycol.">
        <title>101 Dothideomycetes genomes: a test case for predicting lifestyles and emergence of pathogens.</title>
        <authorList>
            <person name="Haridas S."/>
            <person name="Albert R."/>
            <person name="Binder M."/>
            <person name="Bloem J."/>
            <person name="Labutti K."/>
            <person name="Salamov A."/>
            <person name="Andreopoulos B."/>
            <person name="Baker S."/>
            <person name="Barry K."/>
            <person name="Bills G."/>
            <person name="Bluhm B."/>
            <person name="Cannon C."/>
            <person name="Castanera R."/>
            <person name="Culley D."/>
            <person name="Daum C."/>
            <person name="Ezra D."/>
            <person name="Gonzalez J."/>
            <person name="Henrissat B."/>
            <person name="Kuo A."/>
            <person name="Liang C."/>
            <person name="Lipzen A."/>
            <person name="Lutzoni F."/>
            <person name="Magnuson J."/>
            <person name="Mondo S."/>
            <person name="Nolan M."/>
            <person name="Ohm R."/>
            <person name="Pangilinan J."/>
            <person name="Park H.-J."/>
            <person name="Ramirez L."/>
            <person name="Alfaro M."/>
            <person name="Sun H."/>
            <person name="Tritt A."/>
            <person name="Yoshinaga Y."/>
            <person name="Zwiers L.-H."/>
            <person name="Turgeon B."/>
            <person name="Goodwin S."/>
            <person name="Spatafora J."/>
            <person name="Crous P."/>
            <person name="Grigoriev I."/>
        </authorList>
    </citation>
    <scope>NUCLEOTIDE SEQUENCE</scope>
    <source>
        <strain evidence="5">CBS 269.34</strain>
    </source>
</reference>
<evidence type="ECO:0000256" key="3">
    <source>
        <dbReference type="ARBA" id="ARBA00023002"/>
    </source>
</evidence>
<protein>
    <submittedName>
        <fullName evidence="5">NAD(P)-binding protein</fullName>
    </submittedName>
</protein>
<evidence type="ECO:0000259" key="4">
    <source>
        <dbReference type="Pfam" id="PF13460"/>
    </source>
</evidence>
<keyword evidence="6" id="KW-1185">Reference proteome</keyword>
<dbReference type="GO" id="GO:0016491">
    <property type="term" value="F:oxidoreductase activity"/>
    <property type="evidence" value="ECO:0007669"/>
    <property type="project" value="UniProtKB-KW"/>
</dbReference>
<accession>A0A6A6QJG1</accession>
<feature type="domain" description="NAD(P)-binding" evidence="4">
    <location>
        <begin position="11"/>
        <end position="105"/>
    </location>
</feature>
<dbReference type="Proteomes" id="UP000799750">
    <property type="component" value="Unassembled WGS sequence"/>
</dbReference>
<evidence type="ECO:0000313" key="5">
    <source>
        <dbReference type="EMBL" id="KAF2492505.1"/>
    </source>
</evidence>
<dbReference type="AlphaFoldDB" id="A0A6A6QJG1"/>